<keyword evidence="1" id="KW-0812">Transmembrane</keyword>
<sequence length="161" mass="18141">MLGLAREYRLFNGRQIIGILKNDFWNRKAYGEFKGFLVRFEHQGMGKKKAWILDIEGEKVLGTIEFSTSPRSATITYDGEGFNWNTLHEKPRGSWLVGNGEEESRYLAEGSLGSQGKITDAYLPPVVLLAGLYVRGYFLARRVSILAGLFFIGLMMGYMAS</sequence>
<dbReference type="Proteomes" id="UP000598271">
    <property type="component" value="Unassembled WGS sequence"/>
</dbReference>
<feature type="transmembrane region" description="Helical" evidence="1">
    <location>
        <begin position="143"/>
        <end position="160"/>
    </location>
</feature>
<keyword evidence="1" id="KW-0472">Membrane</keyword>
<keyword evidence="1" id="KW-1133">Transmembrane helix</keyword>
<proteinExistence type="predicted"/>
<evidence type="ECO:0000313" key="3">
    <source>
        <dbReference type="Proteomes" id="UP000598271"/>
    </source>
</evidence>
<name>A0A8J3D6Q2_9BACT</name>
<organism evidence="2 3">
    <name type="scientific">Persicitalea jodogahamensis</name>
    <dbReference type="NCBI Taxonomy" id="402147"/>
    <lineage>
        <taxon>Bacteria</taxon>
        <taxon>Pseudomonadati</taxon>
        <taxon>Bacteroidota</taxon>
        <taxon>Cytophagia</taxon>
        <taxon>Cytophagales</taxon>
        <taxon>Spirosomataceae</taxon>
        <taxon>Persicitalea</taxon>
    </lineage>
</organism>
<protein>
    <submittedName>
        <fullName evidence="2">Uncharacterized protein</fullName>
    </submittedName>
</protein>
<evidence type="ECO:0000313" key="2">
    <source>
        <dbReference type="EMBL" id="GHB53892.1"/>
    </source>
</evidence>
<dbReference type="AlphaFoldDB" id="A0A8J3D6Q2"/>
<keyword evidence="3" id="KW-1185">Reference proteome</keyword>
<reference evidence="2 3" key="1">
    <citation type="journal article" date="2014" name="Int. J. Syst. Evol. Microbiol.">
        <title>Complete genome sequence of Corynebacterium casei LMG S-19264T (=DSM 44701T), isolated from a smear-ripened cheese.</title>
        <authorList>
            <consortium name="US DOE Joint Genome Institute (JGI-PGF)"/>
            <person name="Walter F."/>
            <person name="Albersmeier A."/>
            <person name="Kalinowski J."/>
            <person name="Ruckert C."/>
        </authorList>
    </citation>
    <scope>NUCLEOTIDE SEQUENCE [LARGE SCALE GENOMIC DNA]</scope>
    <source>
        <strain evidence="2 3">KCTC 12866</strain>
    </source>
</reference>
<dbReference type="EMBL" id="BMXF01000001">
    <property type="protein sequence ID" value="GHB53892.1"/>
    <property type="molecule type" value="Genomic_DNA"/>
</dbReference>
<evidence type="ECO:0000256" key="1">
    <source>
        <dbReference type="SAM" id="Phobius"/>
    </source>
</evidence>
<gene>
    <name evidence="2" type="ORF">GCM10007390_03510</name>
</gene>
<comment type="caution">
    <text evidence="2">The sequence shown here is derived from an EMBL/GenBank/DDBJ whole genome shotgun (WGS) entry which is preliminary data.</text>
</comment>
<accession>A0A8J3D6Q2</accession>